<reference evidence="3" key="1">
    <citation type="submission" date="2016-10" db="EMBL/GenBank/DDBJ databases">
        <authorList>
            <person name="Varghese N."/>
            <person name="Submissions S."/>
        </authorList>
    </citation>
    <scope>NUCLEOTIDE SEQUENCE [LARGE SCALE GENOMIC DNA]</scope>
    <source>
        <strain evidence="3">DSM 10146</strain>
    </source>
</reference>
<evidence type="ECO:0000313" key="3">
    <source>
        <dbReference type="Proteomes" id="UP000198994"/>
    </source>
</evidence>
<protein>
    <submittedName>
        <fullName evidence="2">Uncharacterized protein</fullName>
    </submittedName>
</protein>
<dbReference type="AlphaFoldDB" id="A0A1G7CDE8"/>
<dbReference type="STRING" id="282683.SAMN04488105_10381"/>
<evidence type="ECO:0000256" key="1">
    <source>
        <dbReference type="SAM" id="MobiDB-lite"/>
    </source>
</evidence>
<accession>A0A1G7CDE8</accession>
<proteinExistence type="predicted"/>
<dbReference type="EMBL" id="FNAV01000003">
    <property type="protein sequence ID" value="SDE37358.1"/>
    <property type="molecule type" value="Genomic_DNA"/>
</dbReference>
<dbReference type="Pfam" id="PF21813">
    <property type="entry name" value="DUF6882"/>
    <property type="match status" value="1"/>
</dbReference>
<dbReference type="OrthoDB" id="7826467at2"/>
<organism evidence="2 3">
    <name type="scientific">Salipiger thiooxidans</name>
    <dbReference type="NCBI Taxonomy" id="282683"/>
    <lineage>
        <taxon>Bacteria</taxon>
        <taxon>Pseudomonadati</taxon>
        <taxon>Pseudomonadota</taxon>
        <taxon>Alphaproteobacteria</taxon>
        <taxon>Rhodobacterales</taxon>
        <taxon>Roseobacteraceae</taxon>
        <taxon>Salipiger</taxon>
    </lineage>
</organism>
<dbReference type="Proteomes" id="UP000198994">
    <property type="component" value="Unassembled WGS sequence"/>
</dbReference>
<feature type="region of interest" description="Disordered" evidence="1">
    <location>
        <begin position="1"/>
        <end position="22"/>
    </location>
</feature>
<dbReference type="InterPro" id="IPR049249">
    <property type="entry name" value="DUF6882"/>
</dbReference>
<evidence type="ECO:0000313" key="2">
    <source>
        <dbReference type="EMBL" id="SDE37358.1"/>
    </source>
</evidence>
<dbReference type="RefSeq" id="WP_089956093.1">
    <property type="nucleotide sequence ID" value="NZ_FNAV01000003.1"/>
</dbReference>
<keyword evidence="3" id="KW-1185">Reference proteome</keyword>
<gene>
    <name evidence="2" type="ORF">SAMN04488105_10381</name>
</gene>
<sequence length="200" mass="22651">MRRSDKIRIGRDPEGGGREEPGSYRGEGIWSWCRESNIARELPRTEEFVDTLKWVGAGYHASLPRLYRDFGLSENGGAWEVFPDHGLFKVTTGSGRSWFAEYGLVASWNHETHSWLWAWAFPRDWQVPPPLITAAGRTCAVGHEMGWAPLVEPSLLVNEREAWALTALAAHVSELPLIYRARVNEVNTHYFAMSTPVWAS</sequence>
<name>A0A1G7CDE8_9RHOB</name>